<proteinExistence type="predicted"/>
<sequence length="75" mass="7991">MYACNATTYAMYACNATTNIYECVQRVSMAPSAVRGWGAQSGGHASCGVGRRPVIVEETEESGSEDSEETESNMS</sequence>
<keyword evidence="3" id="KW-1185">Reference proteome</keyword>
<protein>
    <submittedName>
        <fullName evidence="2">Uncharacterized protein</fullName>
    </submittedName>
</protein>
<evidence type="ECO:0000313" key="3">
    <source>
        <dbReference type="Proteomes" id="UP000027138"/>
    </source>
</evidence>
<accession>A0A067K904</accession>
<gene>
    <name evidence="2" type="ORF">JCGZ_15418</name>
</gene>
<evidence type="ECO:0000256" key="1">
    <source>
        <dbReference type="SAM" id="MobiDB-lite"/>
    </source>
</evidence>
<organism evidence="2 3">
    <name type="scientific">Jatropha curcas</name>
    <name type="common">Barbados nut</name>
    <dbReference type="NCBI Taxonomy" id="180498"/>
    <lineage>
        <taxon>Eukaryota</taxon>
        <taxon>Viridiplantae</taxon>
        <taxon>Streptophyta</taxon>
        <taxon>Embryophyta</taxon>
        <taxon>Tracheophyta</taxon>
        <taxon>Spermatophyta</taxon>
        <taxon>Magnoliopsida</taxon>
        <taxon>eudicotyledons</taxon>
        <taxon>Gunneridae</taxon>
        <taxon>Pentapetalae</taxon>
        <taxon>rosids</taxon>
        <taxon>fabids</taxon>
        <taxon>Malpighiales</taxon>
        <taxon>Euphorbiaceae</taxon>
        <taxon>Crotonoideae</taxon>
        <taxon>Jatropheae</taxon>
        <taxon>Jatropha</taxon>
    </lineage>
</organism>
<name>A0A067K904_JATCU</name>
<dbReference type="Proteomes" id="UP000027138">
    <property type="component" value="Unassembled WGS sequence"/>
</dbReference>
<reference evidence="2 3" key="1">
    <citation type="journal article" date="2014" name="PLoS ONE">
        <title>Global Analysis of Gene Expression Profiles in Physic Nut (Jatropha curcas L.) Seedlings Exposed to Salt Stress.</title>
        <authorList>
            <person name="Zhang L."/>
            <person name="Zhang C."/>
            <person name="Wu P."/>
            <person name="Chen Y."/>
            <person name="Li M."/>
            <person name="Jiang H."/>
            <person name="Wu G."/>
        </authorList>
    </citation>
    <scope>NUCLEOTIDE SEQUENCE [LARGE SCALE GENOMIC DNA]</scope>
    <source>
        <strain evidence="3">cv. GZQX0401</strain>
        <tissue evidence="2">Young leaves</tissue>
    </source>
</reference>
<feature type="compositionally biased region" description="Acidic residues" evidence="1">
    <location>
        <begin position="57"/>
        <end position="75"/>
    </location>
</feature>
<evidence type="ECO:0000313" key="2">
    <source>
        <dbReference type="EMBL" id="KDP31518.1"/>
    </source>
</evidence>
<dbReference type="EMBL" id="KK914623">
    <property type="protein sequence ID" value="KDP31518.1"/>
    <property type="molecule type" value="Genomic_DNA"/>
</dbReference>
<dbReference type="AlphaFoldDB" id="A0A067K904"/>
<feature type="region of interest" description="Disordered" evidence="1">
    <location>
        <begin position="40"/>
        <end position="75"/>
    </location>
</feature>